<dbReference type="GO" id="GO:0031179">
    <property type="term" value="P:peptide modification"/>
    <property type="evidence" value="ECO:0007669"/>
    <property type="project" value="InterPro"/>
</dbReference>
<evidence type="ECO:0000259" key="1">
    <source>
        <dbReference type="Pfam" id="PF13575"/>
    </source>
</evidence>
<keyword evidence="3" id="KW-1185">Reference proteome</keyword>
<evidence type="ECO:0000313" key="2">
    <source>
        <dbReference type="EMBL" id="QFZ21045.1"/>
    </source>
</evidence>
<dbReference type="PIRSF" id="PIRSF037228">
    <property type="entry name" value="Lant_mod_RumM"/>
    <property type="match status" value="1"/>
</dbReference>
<dbReference type="CDD" id="cd04792">
    <property type="entry name" value="LanM-like"/>
    <property type="match status" value="1"/>
</dbReference>
<evidence type="ECO:0000313" key="3">
    <source>
        <dbReference type="Proteomes" id="UP000325787"/>
    </source>
</evidence>
<dbReference type="InterPro" id="IPR025410">
    <property type="entry name" value="Lant_dehyd"/>
</dbReference>
<dbReference type="AlphaFoldDB" id="A0A5Q0H585"/>
<dbReference type="NCBIfam" id="TIGR03897">
    <property type="entry name" value="lanti_2_LanM"/>
    <property type="match status" value="1"/>
</dbReference>
<dbReference type="Pfam" id="PF05147">
    <property type="entry name" value="LANC_like"/>
    <property type="match status" value="1"/>
</dbReference>
<dbReference type="Proteomes" id="UP000325787">
    <property type="component" value="Chromosome"/>
</dbReference>
<protein>
    <submittedName>
        <fullName evidence="2">Type 2 lantipeptide synthetase LanM</fullName>
    </submittedName>
</protein>
<gene>
    <name evidence="2" type="primary">lanM</name>
    <name evidence="2" type="ORF">EKG83_29960</name>
</gene>
<proteinExistence type="predicted"/>
<organism evidence="2 3">
    <name type="scientific">Saccharothrix syringae</name>
    <name type="common">Nocardiopsis syringae</name>
    <dbReference type="NCBI Taxonomy" id="103733"/>
    <lineage>
        <taxon>Bacteria</taxon>
        <taxon>Bacillati</taxon>
        <taxon>Actinomycetota</taxon>
        <taxon>Actinomycetes</taxon>
        <taxon>Pseudonocardiales</taxon>
        <taxon>Pseudonocardiaceae</taxon>
        <taxon>Saccharothrix</taxon>
    </lineage>
</organism>
<accession>A0A5Q0H585</accession>
<dbReference type="RefSeq" id="WP_051765429.1">
    <property type="nucleotide sequence ID" value="NZ_CP034550.1"/>
</dbReference>
<dbReference type="SMART" id="SM01260">
    <property type="entry name" value="LANC_like"/>
    <property type="match status" value="1"/>
</dbReference>
<reference evidence="3" key="1">
    <citation type="journal article" date="2021" name="Curr. Microbiol.">
        <title>Complete genome of nocamycin-producing strain Saccharothrix syringae NRRL B-16468 reveals the biosynthetic potential for secondary metabolites.</title>
        <authorList>
            <person name="Mo X."/>
            <person name="Yang S."/>
        </authorList>
    </citation>
    <scope>NUCLEOTIDE SEQUENCE [LARGE SCALE GENOMIC DNA]</scope>
    <source>
        <strain evidence="3">ATCC 51364 / DSM 43886 / JCM 6844 / KCTC 9398 / NBRC 14523 / NRRL B-16468 / INA 2240</strain>
    </source>
</reference>
<dbReference type="InterPro" id="IPR017146">
    <property type="entry name" value="Lanti_2_LanM"/>
</dbReference>
<dbReference type="OrthoDB" id="9148343at2"/>
<dbReference type="InterPro" id="IPR007822">
    <property type="entry name" value="LANC-like"/>
</dbReference>
<name>A0A5Q0H585_SACSY</name>
<dbReference type="SUPFAM" id="SSF158745">
    <property type="entry name" value="LanC-like"/>
    <property type="match status" value="1"/>
</dbReference>
<dbReference type="Pfam" id="PF13575">
    <property type="entry name" value="DUF4135"/>
    <property type="match status" value="1"/>
</dbReference>
<dbReference type="KEGG" id="ssyi:EKG83_29960"/>
<dbReference type="PRINTS" id="PR01950">
    <property type="entry name" value="LANCSUPER"/>
</dbReference>
<dbReference type="Gene3D" id="1.50.10.20">
    <property type="match status" value="1"/>
</dbReference>
<dbReference type="EMBL" id="CP034550">
    <property type="protein sequence ID" value="QFZ21045.1"/>
    <property type="molecule type" value="Genomic_DNA"/>
</dbReference>
<feature type="domain" description="Lantibiotic biosynthesis protein dehydration" evidence="1">
    <location>
        <begin position="104"/>
        <end position="476"/>
    </location>
</feature>
<sequence length="941" mass="99999">MTGTEVGELDRTLEWLVGPALDRLAGRLAEVADLGAAEAGALLSATRGALAETLRRKVVRVLVLELHGARLTGRLTAPDPRGRWDEFLRRAAEPAFWHDLTAHYPHLLTRLRAVVDNRLGAALALARRFAADRPLLRDLLGTDPGELREVEFGQGDSHRGGHTVTVLRCAGGVVVHKPRPMEVDRELARLLAVLTEGDDRPIRVPRAVVGDGYGWAEHVEHRHCADDAELDAFYRGLGHWLAVMRLVSGTDLHAENIIACGPVPVVVDCESVFTPRPPHPPTGAGEATDLVAEQLTGTVLRTGLLPGRGSGLGWRGVDGSAMGGLPGEQPAIGLPDLVGAGTDQARVAIVPRPPVPARNLPGPRPRLVRHWPRVVAGFDEMAARITGLDREGRLEPLLAPFADCVVRVVVRDTEAYAELGRMLWHPAGLHDQPAAEERARALLARHSVNTRGPGAPEVHRGEVADLLVGDVPVFTTTPAEGFLRTGGGLVCGPRVDQVRLALERWRTADLALERRITHAALVSAYLNQGARPELGRMEAAGEPDATGLDGRRRALAARLVRELAAEAVRGSDGTATWFAPILDRSGWQTTPLTPDLYGGTLGVAVLLAAYRREVAAGRADPVAEVEELLAGTVATARRTQVWWADQARHTRRRPDPVGSYIGLGSQIWCWLVLDRLGLPAVEDAVFLAGQVPAALAASEGPDVVVGTAGAIVPLLLLAERTGETRYADLAVEAGRRLAGDAEVEGGRARWPAPTWPEGIGGFAHGATGIGWALARLAGATGEGAFAELARGAAAYEETWYDPGSRAWRDPREPGSVVAAWCHGAVGIGLATADPDVLRRAAASGLRDGTGWTHTLCHGDLGTWELLVRALDEGVAPDGVTREGLDAAVLGSVEEHGPTTGLAREVYSPSMMSGSGGIAYQLLRMHPGSDLPSVLLLGDGPR</sequence>